<dbReference type="Proteomes" id="UP000649151">
    <property type="component" value="Unassembled WGS sequence"/>
</dbReference>
<dbReference type="InterPro" id="IPR001034">
    <property type="entry name" value="DeoR_HTH"/>
</dbReference>
<dbReference type="InterPro" id="IPR014036">
    <property type="entry name" value="DeoR-like_C"/>
</dbReference>
<accession>A0ABR7IU51</accession>
<evidence type="ECO:0000256" key="2">
    <source>
        <dbReference type="ARBA" id="ARBA00023163"/>
    </source>
</evidence>
<feature type="domain" description="HTH deoR-type" evidence="3">
    <location>
        <begin position="2"/>
        <end position="58"/>
    </location>
</feature>
<dbReference type="SUPFAM" id="SSF46785">
    <property type="entry name" value="Winged helix' DNA-binding domain"/>
    <property type="match status" value="1"/>
</dbReference>
<name>A0ABR7IU51_9CLOT</name>
<dbReference type="Pfam" id="PF08220">
    <property type="entry name" value="HTH_DeoR"/>
    <property type="match status" value="1"/>
</dbReference>
<dbReference type="PANTHER" id="PTHR30363:SF44">
    <property type="entry name" value="AGA OPERON TRANSCRIPTIONAL REPRESSOR-RELATED"/>
    <property type="match status" value="1"/>
</dbReference>
<dbReference type="SUPFAM" id="SSF100950">
    <property type="entry name" value="NagB/RpiA/CoA transferase-like"/>
    <property type="match status" value="1"/>
</dbReference>
<reference evidence="4 5" key="1">
    <citation type="submission" date="2020-08" db="EMBL/GenBank/DDBJ databases">
        <title>Genome public.</title>
        <authorList>
            <person name="Liu C."/>
            <person name="Sun Q."/>
        </authorList>
    </citation>
    <scope>NUCLEOTIDE SEQUENCE [LARGE SCALE GENOMIC DNA]</scope>
    <source>
        <strain evidence="4 5">NSJ-27</strain>
    </source>
</reference>
<dbReference type="RefSeq" id="WP_186996943.1">
    <property type="nucleotide sequence ID" value="NZ_JACOQK010000001.1"/>
</dbReference>
<dbReference type="Gene3D" id="1.10.10.10">
    <property type="entry name" value="Winged helix-like DNA-binding domain superfamily/Winged helix DNA-binding domain"/>
    <property type="match status" value="1"/>
</dbReference>
<keyword evidence="5" id="KW-1185">Reference proteome</keyword>
<dbReference type="InterPro" id="IPR037171">
    <property type="entry name" value="NagB/RpiA_transferase-like"/>
</dbReference>
<dbReference type="InterPro" id="IPR050313">
    <property type="entry name" value="Carb_Metab_HTH_regulators"/>
</dbReference>
<dbReference type="PANTHER" id="PTHR30363">
    <property type="entry name" value="HTH-TYPE TRANSCRIPTIONAL REGULATOR SRLR-RELATED"/>
    <property type="match status" value="1"/>
</dbReference>
<organism evidence="4 5">
    <name type="scientific">Clostridium facile</name>
    <dbReference type="NCBI Taxonomy" id="2763035"/>
    <lineage>
        <taxon>Bacteria</taxon>
        <taxon>Bacillati</taxon>
        <taxon>Bacillota</taxon>
        <taxon>Clostridia</taxon>
        <taxon>Eubacteriales</taxon>
        <taxon>Clostridiaceae</taxon>
        <taxon>Clostridium</taxon>
    </lineage>
</organism>
<dbReference type="PROSITE" id="PS51000">
    <property type="entry name" value="HTH_DEOR_2"/>
    <property type="match status" value="1"/>
</dbReference>
<dbReference type="InterPro" id="IPR036390">
    <property type="entry name" value="WH_DNA-bd_sf"/>
</dbReference>
<comment type="caution">
    <text evidence="4">The sequence shown here is derived from an EMBL/GenBank/DDBJ whole genome shotgun (WGS) entry which is preliminary data.</text>
</comment>
<dbReference type="Gene3D" id="3.40.50.1360">
    <property type="match status" value="1"/>
</dbReference>
<evidence type="ECO:0000259" key="3">
    <source>
        <dbReference type="PROSITE" id="PS51000"/>
    </source>
</evidence>
<dbReference type="InterPro" id="IPR036388">
    <property type="entry name" value="WH-like_DNA-bd_sf"/>
</dbReference>
<dbReference type="SMART" id="SM00420">
    <property type="entry name" value="HTH_DEOR"/>
    <property type="match status" value="1"/>
</dbReference>
<keyword evidence="1" id="KW-0805">Transcription regulation</keyword>
<dbReference type="PRINTS" id="PR00037">
    <property type="entry name" value="HTHLACR"/>
</dbReference>
<protein>
    <submittedName>
        <fullName evidence="4">DeoR/GlpR transcriptional regulator</fullName>
    </submittedName>
</protein>
<proteinExistence type="predicted"/>
<evidence type="ECO:0000256" key="1">
    <source>
        <dbReference type="ARBA" id="ARBA00023015"/>
    </source>
</evidence>
<evidence type="ECO:0000313" key="4">
    <source>
        <dbReference type="EMBL" id="MBC5788397.1"/>
    </source>
</evidence>
<gene>
    <name evidence="4" type="ORF">H8Z77_10315</name>
</gene>
<keyword evidence="2" id="KW-0804">Transcription</keyword>
<dbReference type="Pfam" id="PF00455">
    <property type="entry name" value="DeoRC"/>
    <property type="match status" value="1"/>
</dbReference>
<evidence type="ECO:0000313" key="5">
    <source>
        <dbReference type="Proteomes" id="UP000649151"/>
    </source>
</evidence>
<dbReference type="SMART" id="SM01134">
    <property type="entry name" value="DeoRC"/>
    <property type="match status" value="1"/>
</dbReference>
<dbReference type="EMBL" id="JACOQK010000001">
    <property type="protein sequence ID" value="MBC5788397.1"/>
    <property type="molecule type" value="Genomic_DNA"/>
</dbReference>
<sequence length="256" mass="28790">MKQDRQEFILRKLRQQNEIRITEIHAALPEVSEMTVRRDLDEMAEQGLLVRTHGGARRVPEVVPHKYDFESRSHLNLSAKTTIAQLSRHMIPANQSAYFEAGSTIMELVKQIGKYKLHAVTNAPNIALELCKHPEIQTISLGGPVNPRTLSVTGPMALENLKQINLDIAFLSASGFSPESGFTNAYIEECILKQTVIQMAQHIVVLLDHSKFGQVLPFTFAQPKQIHTIVTDQKPDDKTIACFEENQVQIVYPTVI</sequence>